<dbReference type="EMBL" id="GBXM01005951">
    <property type="protein sequence ID" value="JAI02627.1"/>
    <property type="molecule type" value="Transcribed_RNA"/>
</dbReference>
<sequence length="33" mass="3739">MLGGWIFLFWPRLQNLDHLSACTLSYVRGGGVM</sequence>
<evidence type="ECO:0000313" key="1">
    <source>
        <dbReference type="EMBL" id="JAI02627.1"/>
    </source>
</evidence>
<reference evidence="1" key="1">
    <citation type="submission" date="2014-11" db="EMBL/GenBank/DDBJ databases">
        <authorList>
            <person name="Amaro Gonzalez C."/>
        </authorList>
    </citation>
    <scope>NUCLEOTIDE SEQUENCE</scope>
</reference>
<name>A0A0E9XJK1_ANGAN</name>
<proteinExistence type="predicted"/>
<organism evidence="1">
    <name type="scientific">Anguilla anguilla</name>
    <name type="common">European freshwater eel</name>
    <name type="synonym">Muraena anguilla</name>
    <dbReference type="NCBI Taxonomy" id="7936"/>
    <lineage>
        <taxon>Eukaryota</taxon>
        <taxon>Metazoa</taxon>
        <taxon>Chordata</taxon>
        <taxon>Craniata</taxon>
        <taxon>Vertebrata</taxon>
        <taxon>Euteleostomi</taxon>
        <taxon>Actinopterygii</taxon>
        <taxon>Neopterygii</taxon>
        <taxon>Teleostei</taxon>
        <taxon>Anguilliformes</taxon>
        <taxon>Anguillidae</taxon>
        <taxon>Anguilla</taxon>
    </lineage>
</organism>
<protein>
    <submittedName>
        <fullName evidence="1">Uncharacterized protein</fullName>
    </submittedName>
</protein>
<accession>A0A0E9XJK1</accession>
<dbReference type="AlphaFoldDB" id="A0A0E9XJK1"/>
<reference evidence="1" key="2">
    <citation type="journal article" date="2015" name="Fish Shellfish Immunol.">
        <title>Early steps in the European eel (Anguilla anguilla)-Vibrio vulnificus interaction in the gills: Role of the RtxA13 toxin.</title>
        <authorList>
            <person name="Callol A."/>
            <person name="Pajuelo D."/>
            <person name="Ebbesson L."/>
            <person name="Teles M."/>
            <person name="MacKenzie S."/>
            <person name="Amaro C."/>
        </authorList>
    </citation>
    <scope>NUCLEOTIDE SEQUENCE</scope>
</reference>